<sequence length="353" mass="40578">MQCLGSEKVILGYSLLIGSLVMTIIVEDDQPEPDKMMQLAPYQSRRRLSTSWTGNLDSPSEQKSPLSVKSPDSKTGSSRSFFPRSAEVHPYMNEESPSLNDVVKNERKGEKHDRRTTKRDSIKDQLMRFKIKAGKVLEDVHDRLVEDHSSAAVAPIMAEQTVERKRGSVQLAKRLQRRLTIHQEEGPTEGELKSVDEQIERALEIMQREDTLYNYVKAEAWKTFLGKFEGSDYIQLDLFLSVIYFEQHPLIGDEDKFDLRLRIRYDEQCQRISDMTDVLMDAENLPISENASDIRDHAEALYNDVRKVSDELLSEYAALENCRNRQGYTISPLKYCLSDDDENRCAPDLTYPS</sequence>
<protein>
    <submittedName>
        <fullName evidence="4">Uncharacterized protein</fullName>
    </submittedName>
</protein>
<evidence type="ECO:0000313" key="3">
    <source>
        <dbReference type="Proteomes" id="UP000035642"/>
    </source>
</evidence>
<feature type="region of interest" description="Disordered" evidence="1">
    <location>
        <begin position="47"/>
        <end position="121"/>
    </location>
</feature>
<dbReference type="Proteomes" id="UP000035642">
    <property type="component" value="Unassembled WGS sequence"/>
</dbReference>
<dbReference type="WBParaSite" id="ACAC_0001365901-mRNA-1">
    <property type="protein sequence ID" value="ACAC_0001365901-mRNA-1"/>
    <property type="gene ID" value="ACAC_0001365901"/>
</dbReference>
<evidence type="ECO:0000313" key="4">
    <source>
        <dbReference type="WBParaSite" id="ACAC_0001365901-mRNA-1"/>
    </source>
</evidence>
<feature type="compositionally biased region" description="Polar residues" evidence="1">
    <location>
        <begin position="49"/>
        <end position="67"/>
    </location>
</feature>
<reference evidence="3" key="1">
    <citation type="submission" date="2012-09" db="EMBL/GenBank/DDBJ databases">
        <authorList>
            <person name="Martin A.A."/>
        </authorList>
    </citation>
    <scope>NUCLEOTIDE SEQUENCE</scope>
</reference>
<organism evidence="3 4">
    <name type="scientific">Angiostrongylus cantonensis</name>
    <name type="common">Rat lungworm</name>
    <dbReference type="NCBI Taxonomy" id="6313"/>
    <lineage>
        <taxon>Eukaryota</taxon>
        <taxon>Metazoa</taxon>
        <taxon>Ecdysozoa</taxon>
        <taxon>Nematoda</taxon>
        <taxon>Chromadorea</taxon>
        <taxon>Rhabditida</taxon>
        <taxon>Rhabditina</taxon>
        <taxon>Rhabditomorpha</taxon>
        <taxon>Strongyloidea</taxon>
        <taxon>Metastrongylidae</taxon>
        <taxon>Angiostrongylus</taxon>
    </lineage>
</organism>
<accession>A0A0K0DPH0</accession>
<proteinExistence type="predicted"/>
<evidence type="ECO:0000256" key="2">
    <source>
        <dbReference type="SAM" id="Phobius"/>
    </source>
</evidence>
<dbReference type="STRING" id="6313.A0A0K0DPH0"/>
<dbReference type="AlphaFoldDB" id="A0A0K0DPH0"/>
<reference evidence="4" key="2">
    <citation type="submission" date="2017-02" db="UniProtKB">
        <authorList>
            <consortium name="WormBaseParasite"/>
        </authorList>
    </citation>
    <scope>IDENTIFICATION</scope>
</reference>
<feature type="transmembrane region" description="Helical" evidence="2">
    <location>
        <begin position="9"/>
        <end position="26"/>
    </location>
</feature>
<name>A0A0K0DPH0_ANGCA</name>
<keyword evidence="2" id="KW-0472">Membrane</keyword>
<keyword evidence="3" id="KW-1185">Reference proteome</keyword>
<keyword evidence="2" id="KW-1133">Transmembrane helix</keyword>
<evidence type="ECO:0000256" key="1">
    <source>
        <dbReference type="SAM" id="MobiDB-lite"/>
    </source>
</evidence>
<feature type="compositionally biased region" description="Basic and acidic residues" evidence="1">
    <location>
        <begin position="103"/>
        <end position="121"/>
    </location>
</feature>
<keyword evidence="2" id="KW-0812">Transmembrane</keyword>